<evidence type="ECO:0000256" key="1">
    <source>
        <dbReference type="ARBA" id="ARBA00004141"/>
    </source>
</evidence>
<dbReference type="InterPro" id="IPR043216">
    <property type="entry name" value="PAP-like"/>
</dbReference>
<dbReference type="CDD" id="cd03390">
    <property type="entry name" value="PAP2_containing_1_like"/>
    <property type="match status" value="1"/>
</dbReference>
<sequence length="284" mass="32509">ADPGSSPPTRQPKKRKEKRGYLLFPDEPSFGQWFKSAWPDLLTIALSLIFALIVYLKFHPLAPRLFPFYPVYPEQIASEFSYPLWDEYIPTWMSALISFAVPFAFIGLTSIFLVGSFWDADSAIMGLSYALVTSSLFQVFVKWIIGGLRPHFYEVCKPGIHPYLLGQGYRGIYNTRSICTGDKREIDMALMSFPSGHSSAAFAGFIFLALYINAKYKVFADYHSRHWQLILFAAPILIAFLMGASKIIDYWHHWYDVLVGGIIGTLFAVWAYRMVYGSVFDYRY</sequence>
<keyword evidence="9" id="KW-1185">Reference proteome</keyword>
<feature type="transmembrane region" description="Helical" evidence="6">
    <location>
        <begin position="254"/>
        <end position="275"/>
    </location>
</feature>
<name>A0A6A6EXH9_9PEZI</name>
<evidence type="ECO:0000256" key="5">
    <source>
        <dbReference type="ARBA" id="ARBA00023136"/>
    </source>
</evidence>
<feature type="transmembrane region" description="Helical" evidence="6">
    <location>
        <begin position="92"/>
        <end position="114"/>
    </location>
</feature>
<comment type="subcellular location">
    <subcellularLocation>
        <location evidence="1">Membrane</location>
        <topology evidence="1">Multi-pass membrane protein</topology>
    </subcellularLocation>
</comment>
<feature type="non-terminal residue" evidence="8">
    <location>
        <position position="1"/>
    </location>
</feature>
<comment type="similarity">
    <text evidence="2">Belongs to the PA-phosphatase related phosphoesterase family.</text>
</comment>
<dbReference type="GO" id="GO:0046839">
    <property type="term" value="P:phospholipid dephosphorylation"/>
    <property type="evidence" value="ECO:0007669"/>
    <property type="project" value="TreeGrafter"/>
</dbReference>
<evidence type="ECO:0000256" key="4">
    <source>
        <dbReference type="ARBA" id="ARBA00022989"/>
    </source>
</evidence>
<dbReference type="PANTHER" id="PTHR10165">
    <property type="entry name" value="LIPID PHOSPHATE PHOSPHATASE"/>
    <property type="match status" value="1"/>
</dbReference>
<dbReference type="GO" id="GO:0006644">
    <property type="term" value="P:phospholipid metabolic process"/>
    <property type="evidence" value="ECO:0007669"/>
    <property type="project" value="InterPro"/>
</dbReference>
<dbReference type="SMART" id="SM00014">
    <property type="entry name" value="acidPPc"/>
    <property type="match status" value="1"/>
</dbReference>
<evidence type="ECO:0000259" key="7">
    <source>
        <dbReference type="SMART" id="SM00014"/>
    </source>
</evidence>
<feature type="transmembrane region" description="Helical" evidence="6">
    <location>
        <begin position="196"/>
        <end position="214"/>
    </location>
</feature>
<keyword evidence="5 6" id="KW-0472">Membrane</keyword>
<evidence type="ECO:0000256" key="6">
    <source>
        <dbReference type="SAM" id="Phobius"/>
    </source>
</evidence>
<dbReference type="Gene3D" id="1.20.144.10">
    <property type="entry name" value="Phosphatidic acid phosphatase type 2/haloperoxidase"/>
    <property type="match status" value="1"/>
</dbReference>
<evidence type="ECO:0000256" key="3">
    <source>
        <dbReference type="ARBA" id="ARBA00022692"/>
    </source>
</evidence>
<dbReference type="GO" id="GO:0016020">
    <property type="term" value="C:membrane"/>
    <property type="evidence" value="ECO:0007669"/>
    <property type="project" value="UniProtKB-SubCell"/>
</dbReference>
<evidence type="ECO:0000313" key="8">
    <source>
        <dbReference type="EMBL" id="KAF2194830.1"/>
    </source>
</evidence>
<protein>
    <submittedName>
        <fullName evidence="8">Acid phosphatase/Vanadium-dependent haloperoxidase</fullName>
    </submittedName>
</protein>
<dbReference type="InterPro" id="IPR000326">
    <property type="entry name" value="PAP2/HPO"/>
</dbReference>
<dbReference type="Proteomes" id="UP000800200">
    <property type="component" value="Unassembled WGS sequence"/>
</dbReference>
<dbReference type="EMBL" id="ML994611">
    <property type="protein sequence ID" value="KAF2194830.1"/>
    <property type="molecule type" value="Genomic_DNA"/>
</dbReference>
<gene>
    <name evidence="8" type="ORF">K469DRAFT_535874</name>
</gene>
<feature type="transmembrane region" description="Helical" evidence="6">
    <location>
        <begin position="126"/>
        <end position="145"/>
    </location>
</feature>
<evidence type="ECO:0000313" key="9">
    <source>
        <dbReference type="Proteomes" id="UP000800200"/>
    </source>
</evidence>
<dbReference type="PANTHER" id="PTHR10165:SF84">
    <property type="entry name" value="PHOSPHATIDIC ACID PHOSPHATASE BETA"/>
    <property type="match status" value="1"/>
</dbReference>
<keyword evidence="4 6" id="KW-1133">Transmembrane helix</keyword>
<accession>A0A6A6EXH9</accession>
<keyword evidence="8" id="KW-0560">Oxidoreductase</keyword>
<proteinExistence type="inferred from homology"/>
<feature type="non-terminal residue" evidence="8">
    <location>
        <position position="284"/>
    </location>
</feature>
<dbReference type="Pfam" id="PF01569">
    <property type="entry name" value="PAP2"/>
    <property type="match status" value="1"/>
</dbReference>
<reference evidence="8" key="1">
    <citation type="journal article" date="2020" name="Stud. Mycol.">
        <title>101 Dothideomycetes genomes: a test case for predicting lifestyles and emergence of pathogens.</title>
        <authorList>
            <person name="Haridas S."/>
            <person name="Albert R."/>
            <person name="Binder M."/>
            <person name="Bloem J."/>
            <person name="Labutti K."/>
            <person name="Salamov A."/>
            <person name="Andreopoulos B."/>
            <person name="Baker S."/>
            <person name="Barry K."/>
            <person name="Bills G."/>
            <person name="Bluhm B."/>
            <person name="Cannon C."/>
            <person name="Castanera R."/>
            <person name="Culley D."/>
            <person name="Daum C."/>
            <person name="Ezra D."/>
            <person name="Gonzalez J."/>
            <person name="Henrissat B."/>
            <person name="Kuo A."/>
            <person name="Liang C."/>
            <person name="Lipzen A."/>
            <person name="Lutzoni F."/>
            <person name="Magnuson J."/>
            <person name="Mondo S."/>
            <person name="Nolan M."/>
            <person name="Ohm R."/>
            <person name="Pangilinan J."/>
            <person name="Park H.-J."/>
            <person name="Ramirez L."/>
            <person name="Alfaro M."/>
            <person name="Sun H."/>
            <person name="Tritt A."/>
            <person name="Yoshinaga Y."/>
            <person name="Zwiers L.-H."/>
            <person name="Turgeon B."/>
            <person name="Goodwin S."/>
            <person name="Spatafora J."/>
            <person name="Crous P."/>
            <person name="Grigoriev I."/>
        </authorList>
    </citation>
    <scope>NUCLEOTIDE SEQUENCE</scope>
    <source>
        <strain evidence="8">CBS 207.26</strain>
    </source>
</reference>
<feature type="transmembrane region" description="Helical" evidence="6">
    <location>
        <begin position="41"/>
        <end position="58"/>
    </location>
</feature>
<feature type="domain" description="Phosphatidic acid phosphatase type 2/haloperoxidase" evidence="7">
    <location>
        <begin position="125"/>
        <end position="272"/>
    </location>
</feature>
<dbReference type="OrthoDB" id="10030083at2759"/>
<dbReference type="GO" id="GO:0008195">
    <property type="term" value="F:phosphatidate phosphatase activity"/>
    <property type="evidence" value="ECO:0007669"/>
    <property type="project" value="TreeGrafter"/>
</dbReference>
<dbReference type="GO" id="GO:0004601">
    <property type="term" value="F:peroxidase activity"/>
    <property type="evidence" value="ECO:0007669"/>
    <property type="project" value="UniProtKB-KW"/>
</dbReference>
<feature type="transmembrane region" description="Helical" evidence="6">
    <location>
        <begin position="226"/>
        <end position="248"/>
    </location>
</feature>
<evidence type="ECO:0000256" key="2">
    <source>
        <dbReference type="ARBA" id="ARBA00008816"/>
    </source>
</evidence>
<dbReference type="AlphaFoldDB" id="A0A6A6EXH9"/>
<dbReference type="SUPFAM" id="SSF48317">
    <property type="entry name" value="Acid phosphatase/Vanadium-dependent haloperoxidase"/>
    <property type="match status" value="1"/>
</dbReference>
<keyword evidence="8" id="KW-0575">Peroxidase</keyword>
<organism evidence="8 9">
    <name type="scientific">Zopfia rhizophila CBS 207.26</name>
    <dbReference type="NCBI Taxonomy" id="1314779"/>
    <lineage>
        <taxon>Eukaryota</taxon>
        <taxon>Fungi</taxon>
        <taxon>Dikarya</taxon>
        <taxon>Ascomycota</taxon>
        <taxon>Pezizomycotina</taxon>
        <taxon>Dothideomycetes</taxon>
        <taxon>Dothideomycetes incertae sedis</taxon>
        <taxon>Zopfiaceae</taxon>
        <taxon>Zopfia</taxon>
    </lineage>
</organism>
<dbReference type="InterPro" id="IPR036938">
    <property type="entry name" value="PAP2/HPO_sf"/>
</dbReference>
<keyword evidence="3 6" id="KW-0812">Transmembrane</keyword>